<dbReference type="InterPro" id="IPR050904">
    <property type="entry name" value="Adhesion/Biosynth-related"/>
</dbReference>
<evidence type="ECO:0000259" key="2">
    <source>
        <dbReference type="PROSITE" id="PS50213"/>
    </source>
</evidence>
<dbReference type="AlphaFoldDB" id="A0A1R0GU81"/>
<feature type="domain" description="FAS1" evidence="2">
    <location>
        <begin position="22"/>
        <end position="170"/>
    </location>
</feature>
<dbReference type="EMBL" id="LSSL01003459">
    <property type="protein sequence ID" value="OLY80456.1"/>
    <property type="molecule type" value="Genomic_DNA"/>
</dbReference>
<sequence length="322" mass="35123">MFLNSNYLFAFTIFLGSCLAQSVSIIDALKKEGSVSIITSILEKRFKSVSFDPNNVPYTLFAPTDEAIRNAGAENLPENLLFSILDYHLLNEVVLSKNITNYIQLYPTMQRDIKYVNLPGGGPQVLGLFSSGSNVIVKDGIFDPSEAPVHVTKADILAAKGVIHIVDKVLKIPPRISTILEGSQIFTVLGKELNASNLLPLIDCEPGITLFAPSNTAFTELLKTNIDPTPSSLIPVFKNHVISGQVLYSTKFTESKYYDTLLSGSKVLVSRSGTGSPLIQNQPLIAQDLLAENGVIQGINFIIVPDKNIYTPREKPADSPKK</sequence>
<feature type="signal peptide" evidence="1">
    <location>
        <begin position="1"/>
        <end position="20"/>
    </location>
</feature>
<feature type="chain" id="PRO_5012932305" evidence="1">
    <location>
        <begin position="21"/>
        <end position="322"/>
    </location>
</feature>
<feature type="domain" description="FAS1" evidence="2">
    <location>
        <begin position="173"/>
        <end position="303"/>
    </location>
</feature>
<organism evidence="3 4">
    <name type="scientific">Smittium mucronatum</name>
    <dbReference type="NCBI Taxonomy" id="133383"/>
    <lineage>
        <taxon>Eukaryota</taxon>
        <taxon>Fungi</taxon>
        <taxon>Fungi incertae sedis</taxon>
        <taxon>Zoopagomycota</taxon>
        <taxon>Kickxellomycotina</taxon>
        <taxon>Harpellomycetes</taxon>
        <taxon>Harpellales</taxon>
        <taxon>Legeriomycetaceae</taxon>
        <taxon>Smittium</taxon>
    </lineage>
</organism>
<dbReference type="Pfam" id="PF02469">
    <property type="entry name" value="Fasciclin"/>
    <property type="match status" value="2"/>
</dbReference>
<dbReference type="InterPro" id="IPR036378">
    <property type="entry name" value="FAS1_dom_sf"/>
</dbReference>
<dbReference type="PROSITE" id="PS50213">
    <property type="entry name" value="FAS1"/>
    <property type="match status" value="2"/>
</dbReference>
<name>A0A1R0GU81_9FUNG</name>
<comment type="caution">
    <text evidence="3">The sequence shown here is derived from an EMBL/GenBank/DDBJ whole genome shotgun (WGS) entry which is preliminary data.</text>
</comment>
<keyword evidence="4" id="KW-1185">Reference proteome</keyword>
<proteinExistence type="predicted"/>
<reference evidence="3 4" key="1">
    <citation type="journal article" date="2016" name="Mol. Biol. Evol.">
        <title>Genome-Wide Survey of Gut Fungi (Harpellales) Reveals the First Horizontally Transferred Ubiquitin Gene from a Mosquito Host.</title>
        <authorList>
            <person name="Wang Y."/>
            <person name="White M.M."/>
            <person name="Kvist S."/>
            <person name="Moncalvo J.M."/>
        </authorList>
    </citation>
    <scope>NUCLEOTIDE SEQUENCE [LARGE SCALE GENOMIC DNA]</scope>
    <source>
        <strain evidence="3 4">ALG-7-W6</strain>
    </source>
</reference>
<evidence type="ECO:0000313" key="3">
    <source>
        <dbReference type="EMBL" id="OLY80456.1"/>
    </source>
</evidence>
<dbReference type="STRING" id="133383.A0A1R0GU81"/>
<evidence type="ECO:0000313" key="4">
    <source>
        <dbReference type="Proteomes" id="UP000187455"/>
    </source>
</evidence>
<dbReference type="OrthoDB" id="286301at2759"/>
<dbReference type="SMART" id="SM00554">
    <property type="entry name" value="FAS1"/>
    <property type="match status" value="2"/>
</dbReference>
<keyword evidence="1" id="KW-0732">Signal</keyword>
<dbReference type="Gene3D" id="2.30.180.10">
    <property type="entry name" value="FAS1 domain"/>
    <property type="match status" value="2"/>
</dbReference>
<gene>
    <name evidence="3" type="ORF">AYI68_g5447</name>
</gene>
<dbReference type="PANTHER" id="PTHR10900">
    <property type="entry name" value="PERIOSTIN-RELATED"/>
    <property type="match status" value="1"/>
</dbReference>
<dbReference type="PANTHER" id="PTHR10900:SF77">
    <property type="entry name" value="FI19380P1"/>
    <property type="match status" value="1"/>
</dbReference>
<dbReference type="Proteomes" id="UP000187455">
    <property type="component" value="Unassembled WGS sequence"/>
</dbReference>
<evidence type="ECO:0000256" key="1">
    <source>
        <dbReference type="SAM" id="SignalP"/>
    </source>
</evidence>
<dbReference type="GO" id="GO:0005615">
    <property type="term" value="C:extracellular space"/>
    <property type="evidence" value="ECO:0007669"/>
    <property type="project" value="TreeGrafter"/>
</dbReference>
<accession>A0A1R0GU81</accession>
<dbReference type="SUPFAM" id="SSF82153">
    <property type="entry name" value="FAS1 domain"/>
    <property type="match status" value="2"/>
</dbReference>
<dbReference type="InterPro" id="IPR000782">
    <property type="entry name" value="FAS1_domain"/>
</dbReference>
<protein>
    <submittedName>
        <fullName evidence="3">Transforming growth factor-beta-induced protein ig-h3</fullName>
    </submittedName>
</protein>